<proteinExistence type="predicted"/>
<sequence>MSQPSQSIVPVQQGAAHGKQIVLPTEKTLMQATKLALKTKKPICFYFYIDSLKGHITIVSDGEDRIIFKNEDEHTSPILNTYKSENCYIIVTENTIYIVSSDTQVR</sequence>
<organism evidence="1">
    <name type="scientific">viral metagenome</name>
    <dbReference type="NCBI Taxonomy" id="1070528"/>
    <lineage>
        <taxon>unclassified sequences</taxon>
        <taxon>metagenomes</taxon>
        <taxon>organismal metagenomes</taxon>
    </lineage>
</organism>
<reference evidence="1" key="1">
    <citation type="journal article" date="2020" name="Nature">
        <title>Giant virus diversity and host interactions through global metagenomics.</title>
        <authorList>
            <person name="Schulz F."/>
            <person name="Roux S."/>
            <person name="Paez-Espino D."/>
            <person name="Jungbluth S."/>
            <person name="Walsh D.A."/>
            <person name="Denef V.J."/>
            <person name="McMahon K.D."/>
            <person name="Konstantinidis K.T."/>
            <person name="Eloe-Fadrosh E.A."/>
            <person name="Kyrpides N.C."/>
            <person name="Woyke T."/>
        </authorList>
    </citation>
    <scope>NUCLEOTIDE SEQUENCE</scope>
    <source>
        <strain evidence="1">GVMAG-M-3300023184-13</strain>
    </source>
</reference>
<evidence type="ECO:0000313" key="1">
    <source>
        <dbReference type="EMBL" id="QHT81749.1"/>
    </source>
</evidence>
<protein>
    <submittedName>
        <fullName evidence="1">Uncharacterized protein</fullName>
    </submittedName>
</protein>
<name>A0A6C0HMM9_9ZZZZ</name>
<dbReference type="AlphaFoldDB" id="A0A6C0HMM9"/>
<accession>A0A6C0HMM9</accession>
<dbReference type="EMBL" id="MN739990">
    <property type="protein sequence ID" value="QHT81749.1"/>
    <property type="molecule type" value="Genomic_DNA"/>
</dbReference>